<keyword evidence="1" id="KW-0175">Coiled coil</keyword>
<dbReference type="Proteomes" id="UP001186944">
    <property type="component" value="Unassembled WGS sequence"/>
</dbReference>
<dbReference type="EMBL" id="VSWD01000005">
    <property type="protein sequence ID" value="KAK3101444.1"/>
    <property type="molecule type" value="Genomic_DNA"/>
</dbReference>
<dbReference type="PANTHER" id="PTHR15286">
    <property type="entry name" value="RAS-ASSOCIATING DOMAIN CONTAINING PROTEIN"/>
    <property type="match status" value="1"/>
</dbReference>
<sequence>MEELAKLVVNQERRLCEIGSRIQKTDRTIDTFETTLHKSRVAENGRDYVQEAYLSEKYHESSMNEFFRNIDPENIEMYIEFCERVIEIDGKIKNENYKIEDLSTQIQESFSESNYGSNQDGSNETDSDLEKELSNLQAELNRIVSANMMQKYKAVEITKEIDACDKALQNKQNIIQDLQRQLEILENSESEAESFASALDYVNQPEESFTTSTPINNATTARTSSNHSAKLRTPASKSSRDDNQSDYVNIGAIMSWNDQDESEYAFVECKEFQHVTQVAKTTSAKKVSFDSEDSFSIDTDNTSNDSQFGGVSSKDKYLKPSLHHQAFSLLPGGKSLDNDELISERIRSEIYAFKSHRKCNDLSRSLTNMNGDRSFSCHKSVDDLDSNSDTGLSSMNSDDTPNFLETLV</sequence>
<evidence type="ECO:0000313" key="4">
    <source>
        <dbReference type="Proteomes" id="UP001186944"/>
    </source>
</evidence>
<protein>
    <submittedName>
        <fullName evidence="3">Uncharacterized protein</fullName>
    </submittedName>
</protein>
<comment type="caution">
    <text evidence="3">The sequence shown here is derived from an EMBL/GenBank/DDBJ whole genome shotgun (WGS) entry which is preliminary data.</text>
</comment>
<feature type="region of interest" description="Disordered" evidence="2">
    <location>
        <begin position="206"/>
        <end position="244"/>
    </location>
</feature>
<feature type="compositionally biased region" description="Polar residues" evidence="2">
    <location>
        <begin position="387"/>
        <end position="400"/>
    </location>
</feature>
<dbReference type="AlphaFoldDB" id="A0AA89C520"/>
<feature type="region of interest" description="Disordered" evidence="2">
    <location>
        <begin position="386"/>
        <end position="408"/>
    </location>
</feature>
<name>A0AA89C520_PINIB</name>
<evidence type="ECO:0000313" key="3">
    <source>
        <dbReference type="EMBL" id="KAK3101444.1"/>
    </source>
</evidence>
<keyword evidence="4" id="KW-1185">Reference proteome</keyword>
<accession>A0AA89C520</accession>
<feature type="coiled-coil region" evidence="1">
    <location>
        <begin position="126"/>
        <end position="195"/>
    </location>
</feature>
<dbReference type="PANTHER" id="PTHR15286:SF1">
    <property type="entry name" value="FI07216P"/>
    <property type="match status" value="1"/>
</dbReference>
<evidence type="ECO:0000256" key="2">
    <source>
        <dbReference type="SAM" id="MobiDB-lite"/>
    </source>
</evidence>
<dbReference type="InterPro" id="IPR033593">
    <property type="entry name" value="N-RASSF"/>
</dbReference>
<gene>
    <name evidence="3" type="ORF">FSP39_003644</name>
</gene>
<reference evidence="3" key="1">
    <citation type="submission" date="2019-08" db="EMBL/GenBank/DDBJ databases">
        <title>The improved chromosome-level genome for the pearl oyster Pinctada fucata martensii using PacBio sequencing and Hi-C.</title>
        <authorList>
            <person name="Zheng Z."/>
        </authorList>
    </citation>
    <scope>NUCLEOTIDE SEQUENCE</scope>
    <source>
        <strain evidence="3">ZZ-2019</strain>
        <tissue evidence="3">Adductor muscle</tissue>
    </source>
</reference>
<feature type="compositionally biased region" description="Polar residues" evidence="2">
    <location>
        <begin position="206"/>
        <end position="228"/>
    </location>
</feature>
<organism evidence="3 4">
    <name type="scientific">Pinctada imbricata</name>
    <name type="common">Atlantic pearl-oyster</name>
    <name type="synonym">Pinctada martensii</name>
    <dbReference type="NCBI Taxonomy" id="66713"/>
    <lineage>
        <taxon>Eukaryota</taxon>
        <taxon>Metazoa</taxon>
        <taxon>Spiralia</taxon>
        <taxon>Lophotrochozoa</taxon>
        <taxon>Mollusca</taxon>
        <taxon>Bivalvia</taxon>
        <taxon>Autobranchia</taxon>
        <taxon>Pteriomorphia</taxon>
        <taxon>Pterioida</taxon>
        <taxon>Pterioidea</taxon>
        <taxon>Pteriidae</taxon>
        <taxon>Pinctada</taxon>
    </lineage>
</organism>
<evidence type="ECO:0000256" key="1">
    <source>
        <dbReference type="SAM" id="Coils"/>
    </source>
</evidence>
<proteinExistence type="predicted"/>